<name>A0A6C0GH33_9BACT</name>
<evidence type="ECO:0000313" key="1">
    <source>
        <dbReference type="EMBL" id="QHT67022.1"/>
    </source>
</evidence>
<gene>
    <name evidence="1" type="ORF">GXP67_10375</name>
</gene>
<keyword evidence="2" id="KW-1185">Reference proteome</keyword>
<accession>A0A6C0GH33</accession>
<dbReference type="EMBL" id="CP048222">
    <property type="protein sequence ID" value="QHT67022.1"/>
    <property type="molecule type" value="Genomic_DNA"/>
</dbReference>
<proteinExistence type="predicted"/>
<dbReference type="RefSeq" id="WP_162443066.1">
    <property type="nucleotide sequence ID" value="NZ_CP048222.1"/>
</dbReference>
<protein>
    <submittedName>
        <fullName evidence="1">Uncharacterized protein</fullName>
    </submittedName>
</protein>
<dbReference type="KEGG" id="rhoz:GXP67_10375"/>
<sequence length="115" mass="12635">MKITTCLGLEKSCYSVGLYSVLDAYASLLRDGDTDNAIRTQPGETQVDGRALHYRYSANLAVFVSYMQTFFTTNISLVLHLLNQIIKSTFDGIGLLSWVSVLSKSKTNLVITGCS</sequence>
<evidence type="ECO:0000313" key="2">
    <source>
        <dbReference type="Proteomes" id="UP000480178"/>
    </source>
</evidence>
<dbReference type="AlphaFoldDB" id="A0A6C0GH33"/>
<organism evidence="1 2">
    <name type="scientific">Rhodocytophaga rosea</name>
    <dbReference type="NCBI Taxonomy" id="2704465"/>
    <lineage>
        <taxon>Bacteria</taxon>
        <taxon>Pseudomonadati</taxon>
        <taxon>Bacteroidota</taxon>
        <taxon>Cytophagia</taxon>
        <taxon>Cytophagales</taxon>
        <taxon>Rhodocytophagaceae</taxon>
        <taxon>Rhodocytophaga</taxon>
    </lineage>
</organism>
<dbReference type="Proteomes" id="UP000480178">
    <property type="component" value="Chromosome"/>
</dbReference>
<reference evidence="1 2" key="1">
    <citation type="submission" date="2020-01" db="EMBL/GenBank/DDBJ databases">
        <authorList>
            <person name="Kim M.K."/>
        </authorList>
    </citation>
    <scope>NUCLEOTIDE SEQUENCE [LARGE SCALE GENOMIC DNA]</scope>
    <source>
        <strain evidence="1 2">172606-1</strain>
    </source>
</reference>